<evidence type="ECO:0008006" key="18">
    <source>
        <dbReference type="Google" id="ProtNLM"/>
    </source>
</evidence>
<feature type="domain" description="DDE Tnp4" evidence="12">
    <location>
        <begin position="1201"/>
        <end position="1348"/>
    </location>
</feature>
<dbReference type="Pfam" id="PF18052">
    <property type="entry name" value="Rx_N"/>
    <property type="match status" value="1"/>
</dbReference>
<name>A0A453T9I7_AEGTS</name>
<accession>A0A453T9I7</accession>
<dbReference type="InterPro" id="IPR055414">
    <property type="entry name" value="LRR_R13L4/SHOC2-like"/>
</dbReference>
<keyword evidence="4" id="KW-0479">Metal-binding</keyword>
<keyword evidence="6" id="KW-0547">Nucleotide-binding</keyword>
<keyword evidence="5" id="KW-0677">Repeat</keyword>
<dbReference type="EnsemblPlants" id="AET7Gv21300400.14">
    <property type="protein sequence ID" value="AET7Gv21300400.14"/>
    <property type="gene ID" value="AET7Gv21300400"/>
</dbReference>
<feature type="domain" description="Disease resistance protein winged helix" evidence="14">
    <location>
        <begin position="441"/>
        <end position="507"/>
    </location>
</feature>
<evidence type="ECO:0000259" key="14">
    <source>
        <dbReference type="Pfam" id="PF23559"/>
    </source>
</evidence>
<evidence type="ECO:0000256" key="9">
    <source>
        <dbReference type="ARBA" id="ARBA00023054"/>
    </source>
</evidence>
<dbReference type="InterPro" id="IPR036388">
    <property type="entry name" value="WH-like_DNA-bd_sf"/>
</dbReference>
<evidence type="ECO:0000256" key="7">
    <source>
        <dbReference type="ARBA" id="ARBA00022821"/>
    </source>
</evidence>
<reference evidence="16" key="3">
    <citation type="journal article" date="2017" name="Nature">
        <title>Genome sequence of the progenitor of the wheat D genome Aegilops tauschii.</title>
        <authorList>
            <person name="Luo M.C."/>
            <person name="Gu Y.Q."/>
            <person name="Puiu D."/>
            <person name="Wang H."/>
            <person name="Twardziok S.O."/>
            <person name="Deal K.R."/>
            <person name="Huo N."/>
            <person name="Zhu T."/>
            <person name="Wang L."/>
            <person name="Wang Y."/>
            <person name="McGuire P.E."/>
            <person name="Liu S."/>
            <person name="Long H."/>
            <person name="Ramasamy R.K."/>
            <person name="Rodriguez J.C."/>
            <person name="Van S.L."/>
            <person name="Yuan L."/>
            <person name="Wang Z."/>
            <person name="Xia Z."/>
            <person name="Xiao L."/>
            <person name="Anderson O.D."/>
            <person name="Ouyang S."/>
            <person name="Liang Y."/>
            <person name="Zimin A.V."/>
            <person name="Pertea G."/>
            <person name="Qi P."/>
            <person name="Bennetzen J.L."/>
            <person name="Dai X."/>
            <person name="Dawson M.W."/>
            <person name="Muller H.G."/>
            <person name="Kugler K."/>
            <person name="Rivarola-Duarte L."/>
            <person name="Spannagl M."/>
            <person name="Mayer K.F.X."/>
            <person name="Lu F.H."/>
            <person name="Bevan M.W."/>
            <person name="Leroy P."/>
            <person name="Li P."/>
            <person name="You F.M."/>
            <person name="Sun Q."/>
            <person name="Liu Z."/>
            <person name="Lyons E."/>
            <person name="Wicker T."/>
            <person name="Salzberg S.L."/>
            <person name="Devos K.M."/>
            <person name="Dvorak J."/>
        </authorList>
    </citation>
    <scope>NUCLEOTIDE SEQUENCE [LARGE SCALE GENOMIC DNA]</scope>
    <source>
        <strain evidence="16">cv. AL8/78</strain>
    </source>
</reference>
<dbReference type="Pfam" id="PF23598">
    <property type="entry name" value="LRR_14"/>
    <property type="match status" value="1"/>
</dbReference>
<dbReference type="SUPFAM" id="SSF52058">
    <property type="entry name" value="L domain-like"/>
    <property type="match status" value="1"/>
</dbReference>
<keyword evidence="7" id="KW-0611">Plant defense</keyword>
<evidence type="ECO:0000256" key="6">
    <source>
        <dbReference type="ARBA" id="ARBA00022741"/>
    </source>
</evidence>
<dbReference type="InterPro" id="IPR041118">
    <property type="entry name" value="Rx_N"/>
</dbReference>
<feature type="domain" description="NB-ARC" evidence="11">
    <location>
        <begin position="190"/>
        <end position="353"/>
    </location>
</feature>
<dbReference type="KEGG" id="ats:109753781"/>
<evidence type="ECO:0000256" key="8">
    <source>
        <dbReference type="ARBA" id="ARBA00022840"/>
    </source>
</evidence>
<sequence>MAMVLDAFASYVGHMLAQVAADEVGMMLGISGEISKMSDKLRDLKNFLADADRRNITDETVREWVGQLKRAMYEAADILDLCQLKAMERGSSSADAGCFNPLLFCMRNPCHAHEIGTRIKKLNKRLDSIKERSAAFSFINLRSYEDHSSNAYASRHGNPSRETVGDFDRSALVGEKIEEDTRALVAQIMQMGKEVNDDIMVVAVVGIGGIGKTTLAQKVFNEEAIQGGFSKKIWLSINQNFSEVELLRRAVIEAGGDAQPAGNAKAALHRTLKDALIGHKTLLVMDDVWDHGAWDGVLKTPFVNAAASGSRVLITTRDEEVAQGMIARRPYHHVDTLLPEDAWSLLKKQVLSSEIDEDHINMLKDIGLKIIQKCGGLPLAVKVMGGLLCKRGGLHRDWEQVLDDSKWSITKMPQELNYAVYLSYEYMPSYLKQCFLYYSLLPKSKKFNLNQVVALWMSEGFIHGNFRDLEELGEKYYKELVSRNLIEPDKSYVDLWVCSMHDVVRSFAQYMTKDEALVAQDGDNDILTKLSSQKFLRLSIETNRLQSGELDWKFLQEQQSVRTLFSTIQIMMKPGDSMVTFSHLRALYIEAADVAALVESLHQLKHLRYLALINANISVLPGNIGKMKLLQFLDLCGCENLVNLPDSIVNLVQLRLLELPGTSMIPRGFSGLTIIRRLSGFRAYMDGDWCSLDELGPLSQLRLIGLVDLENVSAASFAANARLGGKMHLIDLFLYCTSRLGHDGLVKEKEGVSEEEQRCIEKVFDELCPPSSVENLDIKGYFGKQLPRWMISTSTVPLTNLKYLMLSDLACCTQLPNGLCKLPCLHLLQVNRAPCIRQIGNGFLQEAAAPFPRLNKLNLIGMVEWEEWEWEEKVQAMPRLENLVLDNCKLWRVPPGLASNARALKALYIQRVHHLSYLESFPSVVELTVCQIPDLERITNLPNLQKLTITDCPKLKVLQSIPALKRLVLEDCVMEELPDYMLDIKPRHLQLLCRIWLLYSLAAGQSGPEWDKFSHVEHVKAYAHDGDNQRKWYVLYTRDNCKLDSNISSSTTFEETLSSSMLDAQGFESLYKMRRSTFSYVCSLVRVPFLEDMMARDHTFFDGRVLSLQDRVAVALRMLNSGESPVTIGSSLGVDESTLSLVTQVFLKAMWERAMHHCSWPGSAKMQKLKCKFDKIHGLPNCCGVLHTAHITVGSTNCDGKENDGILVQAIVDAVMRFTDIWWNLTGSMNKSNILRDSELLEKCENGAWLNGSMLRLSDGSDVGEYIIGNAGYTLRPWLLTPYQLENDLSLSDSKAEFNRRHTAATVVTLRALARLKDTWKCLQGEGWHPSNKDEMCDTIGTCCALHNIVIDMEEEGAGMPSHQRENYIRQVRQVADEDAVRMRDILSQHLIESGVHTKAAEEEQEALVASRSGDKKQGTRSTPTADNTSRKGARPWPLGTEPN</sequence>
<dbReference type="GO" id="GO:0042742">
    <property type="term" value="P:defense response to bacterium"/>
    <property type="evidence" value="ECO:0007669"/>
    <property type="project" value="UniProtKB-ARBA"/>
</dbReference>
<dbReference type="InterPro" id="IPR038005">
    <property type="entry name" value="RX-like_CC"/>
</dbReference>
<proteinExistence type="inferred from homology"/>
<dbReference type="InterPro" id="IPR002182">
    <property type="entry name" value="NB-ARC"/>
</dbReference>
<comment type="similarity">
    <text evidence="2">Belongs to the disease resistance NB-LRR family.</text>
</comment>
<dbReference type="InterPro" id="IPR032675">
    <property type="entry name" value="LRR_dom_sf"/>
</dbReference>
<dbReference type="Gene3D" id="3.40.50.300">
    <property type="entry name" value="P-loop containing nucleotide triphosphate hydrolases"/>
    <property type="match status" value="1"/>
</dbReference>
<protein>
    <recommendedName>
        <fullName evidence="18">Disease resistance protein RGA3</fullName>
    </recommendedName>
</protein>
<evidence type="ECO:0000259" key="12">
    <source>
        <dbReference type="Pfam" id="PF13359"/>
    </source>
</evidence>
<dbReference type="GO" id="GO:0002758">
    <property type="term" value="P:innate immune response-activating signaling pathway"/>
    <property type="evidence" value="ECO:0007669"/>
    <property type="project" value="UniProtKB-ARBA"/>
</dbReference>
<dbReference type="Pfam" id="PF23559">
    <property type="entry name" value="WHD_DRP"/>
    <property type="match status" value="1"/>
</dbReference>
<reference evidence="16" key="5">
    <citation type="journal article" date="2021" name="G3 (Bethesda)">
        <title>Aegilops tauschii genome assembly Aet v5.0 features greater sequence contiguity and improved annotation.</title>
        <authorList>
            <person name="Wang L."/>
            <person name="Zhu T."/>
            <person name="Rodriguez J.C."/>
            <person name="Deal K.R."/>
            <person name="Dubcovsky J."/>
            <person name="McGuire P.E."/>
            <person name="Lux T."/>
            <person name="Spannagl M."/>
            <person name="Mayer K.F.X."/>
            <person name="Baldrich P."/>
            <person name="Meyers B.C."/>
            <person name="Huo N."/>
            <person name="Gu Y.Q."/>
            <person name="Zhou H."/>
            <person name="Devos K.M."/>
            <person name="Bennetzen J.L."/>
            <person name="Unver T."/>
            <person name="Budak H."/>
            <person name="Gulick P.J."/>
            <person name="Galiba G."/>
            <person name="Kalapos B."/>
            <person name="Nelson D.R."/>
            <person name="Li P."/>
            <person name="You F.M."/>
            <person name="Luo M.C."/>
            <person name="Dvorak J."/>
        </authorList>
    </citation>
    <scope>NUCLEOTIDE SEQUENCE [LARGE SCALE GENOMIC DNA]</scope>
    <source>
        <strain evidence="16">cv. AL8/78</strain>
    </source>
</reference>
<feature type="domain" description="Disease resistance R13L4/SHOC-2-like LRR" evidence="15">
    <location>
        <begin position="569"/>
        <end position="893"/>
    </location>
</feature>
<evidence type="ECO:0000256" key="1">
    <source>
        <dbReference type="ARBA" id="ARBA00001968"/>
    </source>
</evidence>
<dbReference type="SUPFAM" id="SSF52047">
    <property type="entry name" value="RNI-like"/>
    <property type="match status" value="1"/>
</dbReference>
<dbReference type="InterPro" id="IPR042197">
    <property type="entry name" value="Apaf_helical"/>
</dbReference>
<dbReference type="InterPro" id="IPR027417">
    <property type="entry name" value="P-loop_NTPase"/>
</dbReference>
<evidence type="ECO:0000313" key="17">
    <source>
        <dbReference type="Proteomes" id="UP000015105"/>
    </source>
</evidence>
<dbReference type="Pfam" id="PF00931">
    <property type="entry name" value="NB-ARC"/>
    <property type="match status" value="1"/>
</dbReference>
<dbReference type="GO" id="GO:0046872">
    <property type="term" value="F:metal ion binding"/>
    <property type="evidence" value="ECO:0007669"/>
    <property type="project" value="UniProtKB-KW"/>
</dbReference>
<organism evidence="16 17">
    <name type="scientific">Aegilops tauschii subsp. strangulata</name>
    <name type="common">Goatgrass</name>
    <dbReference type="NCBI Taxonomy" id="200361"/>
    <lineage>
        <taxon>Eukaryota</taxon>
        <taxon>Viridiplantae</taxon>
        <taxon>Streptophyta</taxon>
        <taxon>Embryophyta</taxon>
        <taxon>Tracheophyta</taxon>
        <taxon>Spermatophyta</taxon>
        <taxon>Magnoliopsida</taxon>
        <taxon>Liliopsida</taxon>
        <taxon>Poales</taxon>
        <taxon>Poaceae</taxon>
        <taxon>BOP clade</taxon>
        <taxon>Pooideae</taxon>
        <taxon>Triticodae</taxon>
        <taxon>Triticeae</taxon>
        <taxon>Triticinae</taxon>
        <taxon>Aegilops</taxon>
    </lineage>
</organism>
<evidence type="ECO:0000259" key="15">
    <source>
        <dbReference type="Pfam" id="PF23598"/>
    </source>
</evidence>
<evidence type="ECO:0000259" key="13">
    <source>
        <dbReference type="Pfam" id="PF18052"/>
    </source>
</evidence>
<feature type="region of interest" description="Disordered" evidence="10">
    <location>
        <begin position="1396"/>
        <end position="1444"/>
    </location>
</feature>
<feature type="domain" description="Disease resistance N-terminal" evidence="13">
    <location>
        <begin position="10"/>
        <end position="92"/>
    </location>
</feature>
<evidence type="ECO:0000256" key="5">
    <source>
        <dbReference type="ARBA" id="ARBA00022737"/>
    </source>
</evidence>
<dbReference type="EnsemblPlants" id="AET7Gv21300400.7">
    <property type="protein sequence ID" value="AET7Gv21300400.7"/>
    <property type="gene ID" value="AET7Gv21300400"/>
</dbReference>
<reference evidence="17" key="2">
    <citation type="journal article" date="2017" name="Nat. Plants">
        <title>The Aegilops tauschii genome reveals multiple impacts of transposons.</title>
        <authorList>
            <person name="Zhao G."/>
            <person name="Zou C."/>
            <person name="Li K."/>
            <person name="Wang K."/>
            <person name="Li T."/>
            <person name="Gao L."/>
            <person name="Zhang X."/>
            <person name="Wang H."/>
            <person name="Yang Z."/>
            <person name="Liu X."/>
            <person name="Jiang W."/>
            <person name="Mao L."/>
            <person name="Kong X."/>
            <person name="Jiao Y."/>
            <person name="Jia J."/>
        </authorList>
    </citation>
    <scope>NUCLEOTIDE SEQUENCE [LARGE SCALE GENOMIC DNA]</scope>
    <source>
        <strain evidence="17">cv. AL8/78</strain>
    </source>
</reference>
<dbReference type="PANTHER" id="PTHR36766:SF36">
    <property type="entry name" value="AAA+ ATPASE DOMAIN-CONTAINING PROTEIN"/>
    <property type="match status" value="1"/>
</dbReference>
<keyword evidence="9" id="KW-0175">Coiled coil</keyword>
<dbReference type="Gene3D" id="1.10.10.10">
    <property type="entry name" value="Winged helix-like DNA-binding domain superfamily/Winged helix DNA-binding domain"/>
    <property type="match status" value="1"/>
</dbReference>
<dbReference type="Proteomes" id="UP000015105">
    <property type="component" value="Chromosome 7D"/>
</dbReference>
<reference evidence="16" key="4">
    <citation type="submission" date="2019-03" db="UniProtKB">
        <authorList>
            <consortium name="EnsemblPlants"/>
        </authorList>
    </citation>
    <scope>IDENTIFICATION</scope>
</reference>
<dbReference type="STRING" id="200361.A0A453T9I7"/>
<dbReference type="GO" id="GO:0005524">
    <property type="term" value="F:ATP binding"/>
    <property type="evidence" value="ECO:0007669"/>
    <property type="project" value="UniProtKB-KW"/>
</dbReference>
<dbReference type="Gene3D" id="3.80.10.10">
    <property type="entry name" value="Ribonuclease Inhibitor"/>
    <property type="match status" value="1"/>
</dbReference>
<keyword evidence="17" id="KW-1185">Reference proteome</keyword>
<evidence type="ECO:0000256" key="4">
    <source>
        <dbReference type="ARBA" id="ARBA00022723"/>
    </source>
</evidence>
<evidence type="ECO:0000256" key="10">
    <source>
        <dbReference type="SAM" id="MobiDB-lite"/>
    </source>
</evidence>
<dbReference type="PRINTS" id="PR00364">
    <property type="entry name" value="DISEASERSIST"/>
</dbReference>
<dbReference type="InterPro" id="IPR058922">
    <property type="entry name" value="WHD_DRP"/>
</dbReference>
<dbReference type="CDD" id="cd14798">
    <property type="entry name" value="RX-CC_like"/>
    <property type="match status" value="1"/>
</dbReference>
<dbReference type="GO" id="GO:0009626">
    <property type="term" value="P:plant-type hypersensitive response"/>
    <property type="evidence" value="ECO:0007669"/>
    <property type="project" value="UniProtKB-ARBA"/>
</dbReference>
<dbReference type="PANTHER" id="PTHR36766">
    <property type="entry name" value="PLANT BROAD-SPECTRUM MILDEW RESISTANCE PROTEIN RPW8"/>
    <property type="match status" value="1"/>
</dbReference>
<dbReference type="SUPFAM" id="SSF52540">
    <property type="entry name" value="P-loop containing nucleoside triphosphate hydrolases"/>
    <property type="match status" value="1"/>
</dbReference>
<dbReference type="InterPro" id="IPR027806">
    <property type="entry name" value="HARBI1_dom"/>
</dbReference>
<evidence type="ECO:0000259" key="11">
    <source>
        <dbReference type="Pfam" id="PF00931"/>
    </source>
</evidence>
<keyword evidence="8" id="KW-0067">ATP-binding</keyword>
<dbReference type="GO" id="GO:0043531">
    <property type="term" value="F:ADP binding"/>
    <property type="evidence" value="ECO:0007669"/>
    <property type="project" value="InterPro"/>
</dbReference>
<comment type="cofactor">
    <cofactor evidence="1">
        <name>a divalent metal cation</name>
        <dbReference type="ChEBI" id="CHEBI:60240"/>
    </cofactor>
</comment>
<dbReference type="Gene3D" id="1.20.5.4130">
    <property type="match status" value="1"/>
</dbReference>
<dbReference type="FunFam" id="1.10.10.10:FF:000322">
    <property type="entry name" value="Probable disease resistance protein At1g63360"/>
    <property type="match status" value="1"/>
</dbReference>
<keyword evidence="3" id="KW-0433">Leucine-rich repeat</keyword>
<dbReference type="Gramene" id="AET7Gv21300400.7">
    <property type="protein sequence ID" value="AET7Gv21300400.7"/>
    <property type="gene ID" value="AET7Gv21300400"/>
</dbReference>
<dbReference type="Gramene" id="AET7Gv21300400.14">
    <property type="protein sequence ID" value="AET7Gv21300400.14"/>
    <property type="gene ID" value="AET7Gv21300400"/>
</dbReference>
<evidence type="ECO:0000313" key="16">
    <source>
        <dbReference type="EnsemblPlants" id="AET7Gv21300400.14"/>
    </source>
</evidence>
<evidence type="ECO:0000256" key="2">
    <source>
        <dbReference type="ARBA" id="ARBA00008894"/>
    </source>
</evidence>
<dbReference type="Gene3D" id="1.10.8.430">
    <property type="entry name" value="Helical domain of apoptotic protease-activating factors"/>
    <property type="match status" value="1"/>
</dbReference>
<dbReference type="Pfam" id="PF13359">
    <property type="entry name" value="DDE_Tnp_4"/>
    <property type="match status" value="1"/>
</dbReference>
<evidence type="ECO:0000256" key="3">
    <source>
        <dbReference type="ARBA" id="ARBA00022614"/>
    </source>
</evidence>
<reference evidence="17" key="1">
    <citation type="journal article" date="2014" name="Science">
        <title>Ancient hybridizations among the ancestral genomes of bread wheat.</title>
        <authorList>
            <consortium name="International Wheat Genome Sequencing Consortium,"/>
            <person name="Marcussen T."/>
            <person name="Sandve S.R."/>
            <person name="Heier L."/>
            <person name="Spannagl M."/>
            <person name="Pfeifer M."/>
            <person name="Jakobsen K.S."/>
            <person name="Wulff B.B."/>
            <person name="Steuernagel B."/>
            <person name="Mayer K.F."/>
            <person name="Olsen O.A."/>
        </authorList>
    </citation>
    <scope>NUCLEOTIDE SEQUENCE [LARGE SCALE GENOMIC DNA]</scope>
    <source>
        <strain evidence="17">cv. AL8/78</strain>
    </source>
</reference>